<proteinExistence type="predicted"/>
<dbReference type="AlphaFoldDB" id="A0A9P3G344"/>
<dbReference type="EMBL" id="BPQB01000006">
    <property type="protein sequence ID" value="GJE87227.1"/>
    <property type="molecule type" value="Genomic_DNA"/>
</dbReference>
<comment type="caution">
    <text evidence="1">The sequence shown here is derived from an EMBL/GenBank/DDBJ whole genome shotgun (WGS) entry which is preliminary data.</text>
</comment>
<keyword evidence="2" id="KW-1185">Reference proteome</keyword>
<name>A0A9P3G344_9APHY</name>
<sequence>MIQVFRAYLSRHADENIPTQRPWHQRGCLAAGKMRRLSQHGGTSWRLMRLCPFTARRDIFHPARFTFLPSHDVSLSGYLVRRALAARNDKSCHADVETFFST</sequence>
<reference evidence="1 2" key="1">
    <citation type="submission" date="2021-08" db="EMBL/GenBank/DDBJ databases">
        <title>Draft Genome Sequence of Phanerochaete sordida strain YK-624.</title>
        <authorList>
            <person name="Mori T."/>
            <person name="Dohra H."/>
            <person name="Suzuki T."/>
            <person name="Kawagishi H."/>
            <person name="Hirai H."/>
        </authorList>
    </citation>
    <scope>NUCLEOTIDE SEQUENCE [LARGE SCALE GENOMIC DNA]</scope>
    <source>
        <strain evidence="1 2">YK-624</strain>
    </source>
</reference>
<organism evidence="1 2">
    <name type="scientific">Phanerochaete sordida</name>
    <dbReference type="NCBI Taxonomy" id="48140"/>
    <lineage>
        <taxon>Eukaryota</taxon>
        <taxon>Fungi</taxon>
        <taxon>Dikarya</taxon>
        <taxon>Basidiomycota</taxon>
        <taxon>Agaricomycotina</taxon>
        <taxon>Agaricomycetes</taxon>
        <taxon>Polyporales</taxon>
        <taxon>Phanerochaetaceae</taxon>
        <taxon>Phanerochaete</taxon>
    </lineage>
</organism>
<accession>A0A9P3G344</accession>
<dbReference type="Proteomes" id="UP000703269">
    <property type="component" value="Unassembled WGS sequence"/>
</dbReference>
<evidence type="ECO:0000313" key="1">
    <source>
        <dbReference type="EMBL" id="GJE87227.1"/>
    </source>
</evidence>
<gene>
    <name evidence="1" type="ORF">PsYK624_033100</name>
</gene>
<protein>
    <submittedName>
        <fullName evidence="1">Uncharacterized protein</fullName>
    </submittedName>
</protein>
<evidence type="ECO:0000313" key="2">
    <source>
        <dbReference type="Proteomes" id="UP000703269"/>
    </source>
</evidence>